<feature type="domain" description="Peptidase M13 N-terminal" evidence="1">
    <location>
        <begin position="9"/>
        <end position="70"/>
    </location>
</feature>
<dbReference type="OrthoDB" id="7867452at2759"/>
<dbReference type="InterPro" id="IPR042089">
    <property type="entry name" value="Peptidase_M13_dom_2"/>
</dbReference>
<keyword evidence="3" id="KW-1185">Reference proteome</keyword>
<dbReference type="Proteomes" id="UP000324222">
    <property type="component" value="Unassembled WGS sequence"/>
</dbReference>
<dbReference type="Gene3D" id="1.10.1380.10">
    <property type="entry name" value="Neutral endopeptidase , domain2"/>
    <property type="match status" value="1"/>
</dbReference>
<name>A0A5B7K2L7_PORTR</name>
<reference evidence="2 3" key="1">
    <citation type="submission" date="2019-05" db="EMBL/GenBank/DDBJ databases">
        <title>Another draft genome of Portunus trituberculatus and its Hox gene families provides insights of decapod evolution.</title>
        <authorList>
            <person name="Jeong J.-H."/>
            <person name="Song I."/>
            <person name="Kim S."/>
            <person name="Choi T."/>
            <person name="Kim D."/>
            <person name="Ryu S."/>
            <person name="Kim W."/>
        </authorList>
    </citation>
    <scope>NUCLEOTIDE SEQUENCE [LARGE SCALE GENOMIC DNA]</scope>
    <source>
        <tissue evidence="2">Muscle</tissue>
    </source>
</reference>
<evidence type="ECO:0000313" key="2">
    <source>
        <dbReference type="EMBL" id="MPD01146.1"/>
    </source>
</evidence>
<proteinExistence type="predicted"/>
<comment type="caution">
    <text evidence="2">The sequence shown here is derived from an EMBL/GenBank/DDBJ whole genome shotgun (WGS) entry which is preliminary data.</text>
</comment>
<dbReference type="InterPro" id="IPR008753">
    <property type="entry name" value="Peptidase_M13_N"/>
</dbReference>
<protein>
    <recommendedName>
        <fullName evidence="1">Peptidase M13 N-terminal domain-containing protein</fullName>
    </recommendedName>
</protein>
<dbReference type="AlphaFoldDB" id="A0A5B7K2L7"/>
<evidence type="ECO:0000313" key="3">
    <source>
        <dbReference type="Proteomes" id="UP000324222"/>
    </source>
</evidence>
<organism evidence="2 3">
    <name type="scientific">Portunus trituberculatus</name>
    <name type="common">Swimming crab</name>
    <name type="synonym">Neptunus trituberculatus</name>
    <dbReference type="NCBI Taxonomy" id="210409"/>
    <lineage>
        <taxon>Eukaryota</taxon>
        <taxon>Metazoa</taxon>
        <taxon>Ecdysozoa</taxon>
        <taxon>Arthropoda</taxon>
        <taxon>Crustacea</taxon>
        <taxon>Multicrustacea</taxon>
        <taxon>Malacostraca</taxon>
        <taxon>Eumalacostraca</taxon>
        <taxon>Eucarida</taxon>
        <taxon>Decapoda</taxon>
        <taxon>Pleocyemata</taxon>
        <taxon>Brachyura</taxon>
        <taxon>Eubrachyura</taxon>
        <taxon>Portunoidea</taxon>
        <taxon>Portunidae</taxon>
        <taxon>Portuninae</taxon>
        <taxon>Portunus</taxon>
    </lineage>
</organism>
<gene>
    <name evidence="2" type="ORF">E2C01_096662</name>
</gene>
<dbReference type="Pfam" id="PF05649">
    <property type="entry name" value="Peptidase_M13_N"/>
    <property type="match status" value="1"/>
</dbReference>
<dbReference type="GO" id="GO:0006508">
    <property type="term" value="P:proteolysis"/>
    <property type="evidence" value="ECO:0007669"/>
    <property type="project" value="InterPro"/>
</dbReference>
<accession>A0A5B7K2L7</accession>
<evidence type="ECO:0000259" key="1">
    <source>
        <dbReference type="Pfam" id="PF05649"/>
    </source>
</evidence>
<dbReference type="EMBL" id="VSRR010125957">
    <property type="protein sequence ID" value="MPD01146.1"/>
    <property type="molecule type" value="Genomic_DNA"/>
</dbReference>
<sequence>MFPNSKLDHRTDVLAVSREYFSDISEIISTTDANLLNNYLIFSFVSAYIPYLSSENTRVLNLFHKEFTGKVSGHSFRINIRQRSEITQGQHLLLYHYYYSDF</sequence>
<dbReference type="SUPFAM" id="SSF55486">
    <property type="entry name" value="Metalloproteases ('zincins'), catalytic domain"/>
    <property type="match status" value="1"/>
</dbReference>